<dbReference type="SUPFAM" id="SSF81296">
    <property type="entry name" value="E set domains"/>
    <property type="match status" value="2"/>
</dbReference>
<dbReference type="InterPro" id="IPR014752">
    <property type="entry name" value="Arrestin-like_C"/>
</dbReference>
<gene>
    <name evidence="3" type="ORF">SNE40_004939</name>
</gene>
<evidence type="ECO:0000259" key="2">
    <source>
        <dbReference type="SMART" id="SM01017"/>
    </source>
</evidence>
<comment type="similarity">
    <text evidence="1">Belongs to the arrestin family.</text>
</comment>
<dbReference type="InterPro" id="IPR014756">
    <property type="entry name" value="Ig_E-set"/>
</dbReference>
<dbReference type="EMBL" id="JAZGQO010000003">
    <property type="protein sequence ID" value="KAK6188844.1"/>
    <property type="molecule type" value="Genomic_DNA"/>
</dbReference>
<dbReference type="InterPro" id="IPR011021">
    <property type="entry name" value="Arrestin-like_N"/>
</dbReference>
<dbReference type="PANTHER" id="PTHR11188">
    <property type="entry name" value="ARRESTIN DOMAIN CONTAINING PROTEIN"/>
    <property type="match status" value="1"/>
</dbReference>
<evidence type="ECO:0000256" key="1">
    <source>
        <dbReference type="ARBA" id="ARBA00005298"/>
    </source>
</evidence>
<evidence type="ECO:0000313" key="4">
    <source>
        <dbReference type="Proteomes" id="UP001347796"/>
    </source>
</evidence>
<evidence type="ECO:0000313" key="3">
    <source>
        <dbReference type="EMBL" id="KAK6188844.1"/>
    </source>
</evidence>
<feature type="domain" description="Arrestin C-terminal-like" evidence="2">
    <location>
        <begin position="182"/>
        <end position="308"/>
    </location>
</feature>
<accession>A0AAN8PXT3</accession>
<sequence>MASSIELNLEHQELVFYSGERIRGALVVHLQNPVTISGVELRFKGSARAKWREHAHEGIRRTEVEHEKEEIYFDDRFCLWGKVTDEGGWVSREVLKRGRHLFPFQYKLPEGIPCSFEGPDASVRYTVVGIVLRTTGDNLTTQKHFTVLRDLDSKRDAEKRTPSPRHALEDHAERSFSSVCCRPGRVTCSLSVIKRAYVPGENIRVDVQLHNLSMRKSGHCDIQLKQLLTYGDTYTSAVVLEEVELTEAIRPGQRRHWKDFCLHVPPTCPSRLSKCRVIDVRYCVAVKAHFPDAILYAAVPVTITTIPEKGIIPVKWSYQEHECHSNHENGILVEKDTMCEFRPKYKYYDELRDVRREKHYILKLRQSPSIRRKQLIEKAELSITSRTDTSVELIGQSTA</sequence>
<dbReference type="SMART" id="SM01017">
    <property type="entry name" value="Arrestin_C"/>
    <property type="match status" value="1"/>
</dbReference>
<protein>
    <recommendedName>
        <fullName evidence="2">Arrestin C-terminal-like domain-containing protein</fullName>
    </recommendedName>
</protein>
<dbReference type="InterPro" id="IPR011022">
    <property type="entry name" value="Arrestin_C-like"/>
</dbReference>
<dbReference type="Pfam" id="PF02752">
    <property type="entry name" value="Arrestin_C"/>
    <property type="match status" value="1"/>
</dbReference>
<dbReference type="GO" id="GO:0005737">
    <property type="term" value="C:cytoplasm"/>
    <property type="evidence" value="ECO:0007669"/>
    <property type="project" value="TreeGrafter"/>
</dbReference>
<name>A0AAN8PXT3_PATCE</name>
<dbReference type="Gene3D" id="2.60.40.640">
    <property type="match status" value="2"/>
</dbReference>
<keyword evidence="4" id="KW-1185">Reference proteome</keyword>
<organism evidence="3 4">
    <name type="scientific">Patella caerulea</name>
    <name type="common">Rayed Mediterranean limpet</name>
    <dbReference type="NCBI Taxonomy" id="87958"/>
    <lineage>
        <taxon>Eukaryota</taxon>
        <taxon>Metazoa</taxon>
        <taxon>Spiralia</taxon>
        <taxon>Lophotrochozoa</taxon>
        <taxon>Mollusca</taxon>
        <taxon>Gastropoda</taxon>
        <taxon>Patellogastropoda</taxon>
        <taxon>Patelloidea</taxon>
        <taxon>Patellidae</taxon>
        <taxon>Patella</taxon>
    </lineage>
</organism>
<reference evidence="3 4" key="1">
    <citation type="submission" date="2024-01" db="EMBL/GenBank/DDBJ databases">
        <title>The genome of the rayed Mediterranean limpet Patella caerulea (Linnaeus, 1758).</title>
        <authorList>
            <person name="Anh-Thu Weber A."/>
            <person name="Halstead-Nussloch G."/>
        </authorList>
    </citation>
    <scope>NUCLEOTIDE SEQUENCE [LARGE SCALE GENOMIC DNA]</scope>
    <source>
        <strain evidence="3">AATW-2023a</strain>
        <tissue evidence="3">Whole specimen</tissue>
    </source>
</reference>
<dbReference type="Pfam" id="PF00339">
    <property type="entry name" value="Arrestin_N"/>
    <property type="match status" value="1"/>
</dbReference>
<comment type="caution">
    <text evidence="3">The sequence shown here is derived from an EMBL/GenBank/DDBJ whole genome shotgun (WGS) entry which is preliminary data.</text>
</comment>
<dbReference type="InterPro" id="IPR050357">
    <property type="entry name" value="Arrestin_domain-protein"/>
</dbReference>
<proteinExistence type="inferred from homology"/>
<dbReference type="Proteomes" id="UP001347796">
    <property type="component" value="Unassembled WGS sequence"/>
</dbReference>
<dbReference type="GO" id="GO:0015031">
    <property type="term" value="P:protein transport"/>
    <property type="evidence" value="ECO:0007669"/>
    <property type="project" value="TreeGrafter"/>
</dbReference>
<dbReference type="PANTHER" id="PTHR11188:SF176">
    <property type="entry name" value="ARRESTIN DOMAIN-CONTAINING PROTEIN 1"/>
    <property type="match status" value="1"/>
</dbReference>
<dbReference type="AlphaFoldDB" id="A0AAN8PXT3"/>